<feature type="region of interest" description="Disordered" evidence="1">
    <location>
        <begin position="114"/>
        <end position="138"/>
    </location>
</feature>
<dbReference type="KEGG" id="spib:G8759_16240"/>
<protein>
    <submittedName>
        <fullName evidence="2">Uncharacterized protein</fullName>
    </submittedName>
</protein>
<name>A0A6G9APB7_9BACT</name>
<feature type="region of interest" description="Disordered" evidence="1">
    <location>
        <begin position="160"/>
        <end position="287"/>
    </location>
</feature>
<gene>
    <name evidence="2" type="ORF">G8759_16240</name>
</gene>
<dbReference type="EMBL" id="CP050063">
    <property type="protein sequence ID" value="QIP14053.1"/>
    <property type="molecule type" value="Genomic_DNA"/>
</dbReference>
<organism evidence="2 3">
    <name type="scientific">Spirosoma aureum</name>
    <dbReference type="NCBI Taxonomy" id="2692134"/>
    <lineage>
        <taxon>Bacteria</taxon>
        <taxon>Pseudomonadati</taxon>
        <taxon>Bacteroidota</taxon>
        <taxon>Cytophagia</taxon>
        <taxon>Cytophagales</taxon>
        <taxon>Cytophagaceae</taxon>
        <taxon>Spirosoma</taxon>
    </lineage>
</organism>
<feature type="compositionally biased region" description="Polar residues" evidence="1">
    <location>
        <begin position="250"/>
        <end position="287"/>
    </location>
</feature>
<accession>A0A6G9APB7</accession>
<feature type="compositionally biased region" description="Polar residues" evidence="1">
    <location>
        <begin position="118"/>
        <end position="132"/>
    </location>
</feature>
<evidence type="ECO:0000313" key="3">
    <source>
        <dbReference type="Proteomes" id="UP000501802"/>
    </source>
</evidence>
<sequence length="554" mass="61287">MKTDRFADIIRRKLDSIRPEFSDRDWARMQATLKQAGPSPNAPTPSAHPFASQAARFAVAGAIGTTIFLTTTIWQHYELKHLHQTLQQVTQKANRLETAPPAAANITRPATEPGAVTAESNQNNQKSSTSVNAAPERNSVTLKRDTVFIDRYVTVPAPTTRLRSVESPQITKQPERNSTGDQVAKTDFSSSTGEVERTTRNRTTNQPENRIAEPISTGSQQRVEVSRPEKPADNVAIADRPTKGRDRVSGSYSNVEPTNQASTREVTNGNVTTPLSSNNQAGQNQPVSTDIPPVASTGEATQPTFAYESLAALPLQTNTVRWDALLAQRARQMRPARAAVTVVSGQPTTAPASQRVQSLPLRLRAGIGTDINSEMWSMGIYTELLASKHWSLGLGLSQATFATVAFRSPPEFDKNIPQDFRKQYARGLDPRLDIFGIEMYTVRVQLPISLGYRIPLSQSFTLLPTIGTALNLQSQQYISFYHQLPYWKGYEKIQDKSIRPVDLFNNMTFGASLEWQNKYWAIQAGPVISTPLQSDPSCQQDATVGLRARLFYQF</sequence>
<dbReference type="Proteomes" id="UP000501802">
    <property type="component" value="Chromosome"/>
</dbReference>
<reference evidence="2 3" key="1">
    <citation type="submission" date="2020-03" db="EMBL/GenBank/DDBJ databases">
        <authorList>
            <person name="Kim M.K."/>
        </authorList>
    </citation>
    <scope>NUCLEOTIDE SEQUENCE [LARGE SCALE GENOMIC DNA]</scope>
    <source>
        <strain evidence="2 3">BT328</strain>
    </source>
</reference>
<keyword evidence="3" id="KW-1185">Reference proteome</keyword>
<proteinExistence type="predicted"/>
<evidence type="ECO:0000313" key="2">
    <source>
        <dbReference type="EMBL" id="QIP14053.1"/>
    </source>
</evidence>
<evidence type="ECO:0000256" key="1">
    <source>
        <dbReference type="SAM" id="MobiDB-lite"/>
    </source>
</evidence>
<feature type="compositionally biased region" description="Polar residues" evidence="1">
    <location>
        <begin position="166"/>
        <end position="193"/>
    </location>
</feature>
<dbReference type="AlphaFoldDB" id="A0A6G9APB7"/>
<dbReference type="RefSeq" id="WP_167209715.1">
    <property type="nucleotide sequence ID" value="NZ_CP050063.1"/>
</dbReference>